<proteinExistence type="predicted"/>
<keyword evidence="3" id="KW-1185">Reference proteome</keyword>
<protein>
    <submittedName>
        <fullName evidence="2">Uncharacterized protein</fullName>
    </submittedName>
</protein>
<keyword evidence="1" id="KW-0812">Transmembrane</keyword>
<dbReference type="EMBL" id="BMFC01000005">
    <property type="protein sequence ID" value="GGC06491.1"/>
    <property type="molecule type" value="Genomic_DNA"/>
</dbReference>
<keyword evidence="1" id="KW-0472">Membrane</keyword>
<evidence type="ECO:0000313" key="2">
    <source>
        <dbReference type="EMBL" id="GGC06491.1"/>
    </source>
</evidence>
<keyword evidence="1" id="KW-1133">Transmembrane helix</keyword>
<evidence type="ECO:0000313" key="3">
    <source>
        <dbReference type="Proteomes" id="UP000645462"/>
    </source>
</evidence>
<dbReference type="RefSeq" id="WP_188482290.1">
    <property type="nucleotide sequence ID" value="NZ_BMFC01000005.1"/>
</dbReference>
<organism evidence="2 3">
    <name type="scientific">Marivita lacus</name>
    <dbReference type="NCBI Taxonomy" id="1323742"/>
    <lineage>
        <taxon>Bacteria</taxon>
        <taxon>Pseudomonadati</taxon>
        <taxon>Pseudomonadota</taxon>
        <taxon>Alphaproteobacteria</taxon>
        <taxon>Rhodobacterales</taxon>
        <taxon>Roseobacteraceae</taxon>
        <taxon>Marivita</taxon>
    </lineage>
</organism>
<dbReference type="Proteomes" id="UP000645462">
    <property type="component" value="Unassembled WGS sequence"/>
</dbReference>
<gene>
    <name evidence="2" type="ORF">GCM10011363_24030</name>
</gene>
<evidence type="ECO:0000256" key="1">
    <source>
        <dbReference type="SAM" id="Phobius"/>
    </source>
</evidence>
<sequence>MSGMDQRMAAKTDQEALNKRYAEARASIERNRLIESGQSGALLFAAMAYGDALEGNSLFRSASHAAKLFCIAAAFIIPNLLVIYMLL</sequence>
<feature type="transmembrane region" description="Helical" evidence="1">
    <location>
        <begin position="68"/>
        <end position="86"/>
    </location>
</feature>
<accession>A0ABQ1KSW5</accession>
<name>A0ABQ1KSW5_9RHOB</name>
<comment type="caution">
    <text evidence="2">The sequence shown here is derived from an EMBL/GenBank/DDBJ whole genome shotgun (WGS) entry which is preliminary data.</text>
</comment>
<reference evidence="3" key="1">
    <citation type="journal article" date="2019" name="Int. J. Syst. Evol. Microbiol.">
        <title>The Global Catalogue of Microorganisms (GCM) 10K type strain sequencing project: providing services to taxonomists for standard genome sequencing and annotation.</title>
        <authorList>
            <consortium name="The Broad Institute Genomics Platform"/>
            <consortium name="The Broad Institute Genome Sequencing Center for Infectious Disease"/>
            <person name="Wu L."/>
            <person name="Ma J."/>
        </authorList>
    </citation>
    <scope>NUCLEOTIDE SEQUENCE [LARGE SCALE GENOMIC DNA]</scope>
    <source>
        <strain evidence="3">CGMCC 1.12478</strain>
    </source>
</reference>